<dbReference type="Gene3D" id="1.20.1280.50">
    <property type="match status" value="1"/>
</dbReference>
<evidence type="ECO:0000313" key="3">
    <source>
        <dbReference type="Proteomes" id="UP000327157"/>
    </source>
</evidence>
<dbReference type="PANTHER" id="PTHR34223:SF93">
    <property type="entry name" value="F-BOX DOMAIN-CONTAINING PROTEIN"/>
    <property type="match status" value="1"/>
</dbReference>
<dbReference type="InterPro" id="IPR053781">
    <property type="entry name" value="F-box_AtFBL13-like"/>
</dbReference>
<proteinExistence type="predicted"/>
<evidence type="ECO:0000313" key="2">
    <source>
        <dbReference type="EMBL" id="KAB2598125.1"/>
    </source>
</evidence>
<dbReference type="Pfam" id="PF00646">
    <property type="entry name" value="F-box"/>
    <property type="match status" value="1"/>
</dbReference>
<dbReference type="Proteomes" id="UP000327157">
    <property type="component" value="Chromosome 1"/>
</dbReference>
<reference evidence="2 3" key="1">
    <citation type="submission" date="2019-09" db="EMBL/GenBank/DDBJ databases">
        <authorList>
            <person name="Ou C."/>
        </authorList>
    </citation>
    <scope>NUCLEOTIDE SEQUENCE [LARGE SCALE GENOMIC DNA]</scope>
    <source>
        <strain evidence="2">S2</strain>
        <tissue evidence="2">Leaf</tissue>
    </source>
</reference>
<dbReference type="Gene3D" id="3.80.10.10">
    <property type="entry name" value="Ribonuclease Inhibitor"/>
    <property type="match status" value="1"/>
</dbReference>
<reference evidence="3" key="2">
    <citation type="submission" date="2019-10" db="EMBL/GenBank/DDBJ databases">
        <title>A de novo genome assembly of a pear dwarfing rootstock.</title>
        <authorList>
            <person name="Wang F."/>
            <person name="Wang J."/>
            <person name="Li S."/>
            <person name="Zhang Y."/>
            <person name="Fang M."/>
            <person name="Ma L."/>
            <person name="Zhao Y."/>
            <person name="Jiang S."/>
        </authorList>
    </citation>
    <scope>NUCLEOTIDE SEQUENCE [LARGE SCALE GENOMIC DNA]</scope>
</reference>
<dbReference type="InterPro" id="IPR001810">
    <property type="entry name" value="F-box_dom"/>
</dbReference>
<dbReference type="InterPro" id="IPR053197">
    <property type="entry name" value="F-box_SCFL_complex_component"/>
</dbReference>
<accession>A0A5N5F556</accession>
<comment type="caution">
    <text evidence="2">The sequence shown here is derived from an EMBL/GenBank/DDBJ whole genome shotgun (WGS) entry which is preliminary data.</text>
</comment>
<name>A0A5N5F556_9ROSA</name>
<sequence length="548" mass="62808">METRAQGRIRLTKEGELLTEGSSSDRISNLPEDVLHHIISFLPIQSIAQTSILSKRWSHLWASLPILDFSDLKQREVEFVNTVLRHRDENSNIKVFRVKGDLSSSCLYNCIDQAVKYRVEKLKLDVSLTDKYFFGDKSGLLSLFNCDSLRSLKLAARYSSYAWQRPLSSQQFPISLSYYVVATSGVHTLRTLCLTSMKFLDSTSELDLFSASSFPSLEKLRLENCIGITHLKITCPKIKDVHIVRMFLNCLDISGMRLESLEITHAFEGYLQGSRVNILAPNLQSFYWGSISSTEESSITSFPTLKTCHLVCSQAIMDMSMAQTAIVMSMAKTIVNLLCSSSQVQNLCIVDGYLRILSRIYFEGGLPYSFMELKTLQIFVDCLNKAVIPGLACLFKTSRILHTLSIYIWHRVLVNDSTRYWENEAQNMSHFLRHLKVVNIHHYPYVIDENVITFAKFLLQHGEGLQEMLFNVRDSKGWEDKISLLKELPWANGDVKISFSVRRRKSVQCSRGSLEHLLLSKSRLLWLLLLNFPMRATERNRIFFLFGK</sequence>
<protein>
    <submittedName>
        <fullName evidence="2">F-box/FBD/LRR-repeat protein</fullName>
    </submittedName>
</protein>
<dbReference type="SUPFAM" id="SSF81383">
    <property type="entry name" value="F-box domain"/>
    <property type="match status" value="1"/>
</dbReference>
<dbReference type="EMBL" id="SMOL01000768">
    <property type="protein sequence ID" value="KAB2598125.1"/>
    <property type="molecule type" value="Genomic_DNA"/>
</dbReference>
<dbReference type="InterPro" id="IPR032675">
    <property type="entry name" value="LRR_dom_sf"/>
</dbReference>
<dbReference type="PANTHER" id="PTHR34223">
    <property type="entry name" value="OS11G0201299 PROTEIN"/>
    <property type="match status" value="1"/>
</dbReference>
<gene>
    <name evidence="2" type="ORF">D8674_001045</name>
</gene>
<feature type="domain" description="F-box" evidence="1">
    <location>
        <begin position="24"/>
        <end position="72"/>
    </location>
</feature>
<dbReference type="OrthoDB" id="1162248at2759"/>
<dbReference type="PROSITE" id="PS50181">
    <property type="entry name" value="FBOX"/>
    <property type="match status" value="1"/>
</dbReference>
<dbReference type="SMART" id="SM00256">
    <property type="entry name" value="FBOX"/>
    <property type="match status" value="1"/>
</dbReference>
<organism evidence="2 3">
    <name type="scientific">Pyrus ussuriensis x Pyrus communis</name>
    <dbReference type="NCBI Taxonomy" id="2448454"/>
    <lineage>
        <taxon>Eukaryota</taxon>
        <taxon>Viridiplantae</taxon>
        <taxon>Streptophyta</taxon>
        <taxon>Embryophyta</taxon>
        <taxon>Tracheophyta</taxon>
        <taxon>Spermatophyta</taxon>
        <taxon>Magnoliopsida</taxon>
        <taxon>eudicotyledons</taxon>
        <taxon>Gunneridae</taxon>
        <taxon>Pentapetalae</taxon>
        <taxon>rosids</taxon>
        <taxon>fabids</taxon>
        <taxon>Rosales</taxon>
        <taxon>Rosaceae</taxon>
        <taxon>Amygdaloideae</taxon>
        <taxon>Maleae</taxon>
        <taxon>Pyrus</taxon>
    </lineage>
</organism>
<reference evidence="2 3" key="3">
    <citation type="submission" date="2019-11" db="EMBL/GenBank/DDBJ databases">
        <title>A de novo genome assembly of a pear dwarfing rootstock.</title>
        <authorList>
            <person name="Wang F."/>
            <person name="Wang J."/>
            <person name="Li S."/>
            <person name="Zhang Y."/>
            <person name="Fang M."/>
            <person name="Ma L."/>
            <person name="Zhao Y."/>
            <person name="Jiang S."/>
        </authorList>
    </citation>
    <scope>NUCLEOTIDE SEQUENCE [LARGE SCALE GENOMIC DNA]</scope>
    <source>
        <strain evidence="2">S2</strain>
        <tissue evidence="2">Leaf</tissue>
    </source>
</reference>
<keyword evidence="3" id="KW-1185">Reference proteome</keyword>
<dbReference type="CDD" id="cd22160">
    <property type="entry name" value="F-box_AtFBL13-like"/>
    <property type="match status" value="1"/>
</dbReference>
<evidence type="ECO:0000259" key="1">
    <source>
        <dbReference type="PROSITE" id="PS50181"/>
    </source>
</evidence>
<dbReference type="InterPro" id="IPR036047">
    <property type="entry name" value="F-box-like_dom_sf"/>
</dbReference>
<dbReference type="AlphaFoldDB" id="A0A5N5F556"/>